<dbReference type="Proteomes" id="UP000676409">
    <property type="component" value="Chromosome"/>
</dbReference>
<keyword evidence="4" id="KW-0676">Redox-active center</keyword>
<keyword evidence="3" id="KW-1015">Disulfide bond</keyword>
<dbReference type="GO" id="GO:0017004">
    <property type="term" value="P:cytochrome complex assembly"/>
    <property type="evidence" value="ECO:0007669"/>
    <property type="project" value="UniProtKB-KW"/>
</dbReference>
<feature type="transmembrane region" description="Helical" evidence="5">
    <location>
        <begin position="20"/>
        <end position="41"/>
    </location>
</feature>
<evidence type="ECO:0000256" key="1">
    <source>
        <dbReference type="ARBA" id="ARBA00004196"/>
    </source>
</evidence>
<evidence type="ECO:0000313" key="7">
    <source>
        <dbReference type="EMBL" id="QUD86928.1"/>
    </source>
</evidence>
<dbReference type="CDD" id="cd02966">
    <property type="entry name" value="TlpA_like_family"/>
    <property type="match status" value="1"/>
</dbReference>
<gene>
    <name evidence="7" type="ORF">KCG34_17885</name>
</gene>
<dbReference type="InterPro" id="IPR050553">
    <property type="entry name" value="Thioredoxin_ResA/DsbE_sf"/>
</dbReference>
<dbReference type="InterPro" id="IPR013740">
    <property type="entry name" value="Redoxin"/>
</dbReference>
<evidence type="ECO:0000256" key="2">
    <source>
        <dbReference type="ARBA" id="ARBA00022748"/>
    </source>
</evidence>
<sequence length="210" mass="22267">MSEVQTKAAGAKPRRDWITYALWGLSLVGVAAVLYVIVGALGKPKTEAATDLKSLAHGEMAKLVVASDGKPAPDAAFVDGQGRAVHVSDFKAPVVIVNLWATWCAPCRQEMPALAKLQAAYPGKVIIVPVAEDKAEDKAKAQDFIGQYAPLPFYQDPKLGMSFALNPPAEGLPTTVIYDKTGRERARLSGGADWNSPDARAIVEALLKGG</sequence>
<dbReference type="GO" id="GO:0015036">
    <property type="term" value="F:disulfide oxidoreductase activity"/>
    <property type="evidence" value="ECO:0007669"/>
    <property type="project" value="UniProtKB-ARBA"/>
</dbReference>
<dbReference type="RefSeq" id="WP_211936980.1">
    <property type="nucleotide sequence ID" value="NZ_CP073078.1"/>
</dbReference>
<keyword evidence="5" id="KW-0472">Membrane</keyword>
<dbReference type="InterPro" id="IPR017937">
    <property type="entry name" value="Thioredoxin_CS"/>
</dbReference>
<dbReference type="GO" id="GO:0030313">
    <property type="term" value="C:cell envelope"/>
    <property type="evidence" value="ECO:0007669"/>
    <property type="project" value="UniProtKB-SubCell"/>
</dbReference>
<proteinExistence type="predicted"/>
<comment type="subcellular location">
    <subcellularLocation>
        <location evidence="1">Cell envelope</location>
    </subcellularLocation>
</comment>
<evidence type="ECO:0000259" key="6">
    <source>
        <dbReference type="PROSITE" id="PS51352"/>
    </source>
</evidence>
<protein>
    <submittedName>
        <fullName evidence="7">TlpA family protein disulfide reductase</fullName>
    </submittedName>
</protein>
<dbReference type="Pfam" id="PF08534">
    <property type="entry name" value="Redoxin"/>
    <property type="match status" value="1"/>
</dbReference>
<dbReference type="Gene3D" id="3.40.30.10">
    <property type="entry name" value="Glutaredoxin"/>
    <property type="match status" value="1"/>
</dbReference>
<keyword evidence="5" id="KW-1133">Transmembrane helix</keyword>
<dbReference type="KEGG" id="caul:KCG34_17885"/>
<name>A0A975ITM4_9CAUL</name>
<dbReference type="InterPro" id="IPR036249">
    <property type="entry name" value="Thioredoxin-like_sf"/>
</dbReference>
<keyword evidence="5" id="KW-0812">Transmembrane</keyword>
<organism evidence="7 8">
    <name type="scientific">Phenylobacterium montanum</name>
    <dbReference type="NCBI Taxonomy" id="2823693"/>
    <lineage>
        <taxon>Bacteria</taxon>
        <taxon>Pseudomonadati</taxon>
        <taxon>Pseudomonadota</taxon>
        <taxon>Alphaproteobacteria</taxon>
        <taxon>Caulobacterales</taxon>
        <taxon>Caulobacteraceae</taxon>
        <taxon>Phenylobacterium</taxon>
    </lineage>
</organism>
<dbReference type="InterPro" id="IPR013766">
    <property type="entry name" value="Thioredoxin_domain"/>
</dbReference>
<keyword evidence="8" id="KW-1185">Reference proteome</keyword>
<evidence type="ECO:0000256" key="4">
    <source>
        <dbReference type="ARBA" id="ARBA00023284"/>
    </source>
</evidence>
<evidence type="ECO:0000256" key="3">
    <source>
        <dbReference type="ARBA" id="ARBA00023157"/>
    </source>
</evidence>
<accession>A0A975ITM4</accession>
<feature type="domain" description="Thioredoxin" evidence="6">
    <location>
        <begin position="66"/>
        <end position="208"/>
    </location>
</feature>
<keyword evidence="2" id="KW-0201">Cytochrome c-type biogenesis</keyword>
<evidence type="ECO:0000256" key="5">
    <source>
        <dbReference type="SAM" id="Phobius"/>
    </source>
</evidence>
<evidence type="ECO:0000313" key="8">
    <source>
        <dbReference type="Proteomes" id="UP000676409"/>
    </source>
</evidence>
<dbReference type="PANTHER" id="PTHR42852">
    <property type="entry name" value="THIOL:DISULFIDE INTERCHANGE PROTEIN DSBE"/>
    <property type="match status" value="1"/>
</dbReference>
<dbReference type="AlphaFoldDB" id="A0A975ITM4"/>
<reference evidence="7" key="1">
    <citation type="submission" date="2021-04" db="EMBL/GenBank/DDBJ databases">
        <title>The complete genome sequence of Caulobacter sp. S6.</title>
        <authorList>
            <person name="Tang Y."/>
            <person name="Ouyang W."/>
            <person name="Liu Q."/>
            <person name="Huang B."/>
            <person name="Guo Z."/>
            <person name="Lei P."/>
        </authorList>
    </citation>
    <scope>NUCLEOTIDE SEQUENCE</scope>
    <source>
        <strain evidence="7">S6</strain>
    </source>
</reference>
<dbReference type="PROSITE" id="PS00194">
    <property type="entry name" value="THIOREDOXIN_1"/>
    <property type="match status" value="1"/>
</dbReference>
<dbReference type="PROSITE" id="PS51352">
    <property type="entry name" value="THIOREDOXIN_2"/>
    <property type="match status" value="1"/>
</dbReference>
<dbReference type="SUPFAM" id="SSF52833">
    <property type="entry name" value="Thioredoxin-like"/>
    <property type="match status" value="1"/>
</dbReference>
<dbReference type="EMBL" id="CP073078">
    <property type="protein sequence ID" value="QUD86928.1"/>
    <property type="molecule type" value="Genomic_DNA"/>
</dbReference>
<dbReference type="PANTHER" id="PTHR42852:SF6">
    <property type="entry name" value="THIOL:DISULFIDE INTERCHANGE PROTEIN DSBE"/>
    <property type="match status" value="1"/>
</dbReference>